<name>A0ACC1NBV0_9HYPO</name>
<organism evidence="1 2">
    <name type="scientific">Zarea fungicola</name>
    <dbReference type="NCBI Taxonomy" id="93591"/>
    <lineage>
        <taxon>Eukaryota</taxon>
        <taxon>Fungi</taxon>
        <taxon>Dikarya</taxon>
        <taxon>Ascomycota</taxon>
        <taxon>Pezizomycotina</taxon>
        <taxon>Sordariomycetes</taxon>
        <taxon>Hypocreomycetidae</taxon>
        <taxon>Hypocreales</taxon>
        <taxon>Cordycipitaceae</taxon>
        <taxon>Zarea</taxon>
    </lineage>
</organism>
<proteinExistence type="predicted"/>
<dbReference type="EMBL" id="JANJQO010000602">
    <property type="protein sequence ID" value="KAJ2976268.1"/>
    <property type="molecule type" value="Genomic_DNA"/>
</dbReference>
<accession>A0ACC1NBV0</accession>
<comment type="caution">
    <text evidence="1">The sequence shown here is derived from an EMBL/GenBank/DDBJ whole genome shotgun (WGS) entry which is preliminary data.</text>
</comment>
<reference evidence="1" key="1">
    <citation type="submission" date="2022-08" db="EMBL/GenBank/DDBJ databases">
        <title>Genome Sequence of Lecanicillium fungicola.</title>
        <authorList>
            <person name="Buettner E."/>
        </authorList>
    </citation>
    <scope>NUCLEOTIDE SEQUENCE</scope>
    <source>
        <strain evidence="1">Babe33</strain>
    </source>
</reference>
<evidence type="ECO:0000313" key="2">
    <source>
        <dbReference type="Proteomes" id="UP001143910"/>
    </source>
</evidence>
<protein>
    <submittedName>
        <fullName evidence="1">Uncharacterized protein</fullName>
    </submittedName>
</protein>
<sequence>MSEEADFEIDFYGDEGADQQNQEQKQEHQEHPEHQGHQDEGHTEQHDDYNHGSHGGNGHGGDASMEEEHGQGYDDQTSQQGTKRKQEDDGRPVDNAATTAIMISELNWWTTDDDIRGWARAAEAENEIKDLTFSEHKINGKSKGQVYVEFHSRQAATATKHHMDKLNAEDAQGAQKKLSIMYWNPNVNPFKTLPKDAPTRGKDQQLSRGPTGTYNNDRGGYVGSFRGRGNFNNRGNMGQNNYNRNFNNNNMGYNNMSGGGGFNGPMGGGGFPNFNNRGGMMGGMRFVREGLAEKFWRDSKIGAIYEGTSNIQLNTIAKLLQKEYTS</sequence>
<evidence type="ECO:0000313" key="1">
    <source>
        <dbReference type="EMBL" id="KAJ2976268.1"/>
    </source>
</evidence>
<gene>
    <name evidence="1" type="ORF">NQ176_g5048</name>
</gene>
<dbReference type="Proteomes" id="UP001143910">
    <property type="component" value="Unassembled WGS sequence"/>
</dbReference>
<keyword evidence="2" id="KW-1185">Reference proteome</keyword>